<gene>
    <name evidence="1" type="ORF">DPMN_092599</name>
</gene>
<dbReference type="AlphaFoldDB" id="A0A9D4L1V0"/>
<organism evidence="1 2">
    <name type="scientific">Dreissena polymorpha</name>
    <name type="common">Zebra mussel</name>
    <name type="synonym">Mytilus polymorpha</name>
    <dbReference type="NCBI Taxonomy" id="45954"/>
    <lineage>
        <taxon>Eukaryota</taxon>
        <taxon>Metazoa</taxon>
        <taxon>Spiralia</taxon>
        <taxon>Lophotrochozoa</taxon>
        <taxon>Mollusca</taxon>
        <taxon>Bivalvia</taxon>
        <taxon>Autobranchia</taxon>
        <taxon>Heteroconchia</taxon>
        <taxon>Euheterodonta</taxon>
        <taxon>Imparidentia</taxon>
        <taxon>Neoheterodontei</taxon>
        <taxon>Myida</taxon>
        <taxon>Dreissenoidea</taxon>
        <taxon>Dreissenidae</taxon>
        <taxon>Dreissena</taxon>
    </lineage>
</organism>
<accession>A0A9D4L1V0</accession>
<protein>
    <submittedName>
        <fullName evidence="1">Uncharacterized protein</fullName>
    </submittedName>
</protein>
<comment type="caution">
    <text evidence="1">The sequence shown here is derived from an EMBL/GenBank/DDBJ whole genome shotgun (WGS) entry which is preliminary data.</text>
</comment>
<proteinExistence type="predicted"/>
<name>A0A9D4L1V0_DREPO</name>
<evidence type="ECO:0000313" key="1">
    <source>
        <dbReference type="EMBL" id="KAH3850193.1"/>
    </source>
</evidence>
<dbReference type="EMBL" id="JAIWYP010000003">
    <property type="protein sequence ID" value="KAH3850193.1"/>
    <property type="molecule type" value="Genomic_DNA"/>
</dbReference>
<evidence type="ECO:0000313" key="2">
    <source>
        <dbReference type="Proteomes" id="UP000828390"/>
    </source>
</evidence>
<keyword evidence="2" id="KW-1185">Reference proteome</keyword>
<reference evidence="1" key="1">
    <citation type="journal article" date="2019" name="bioRxiv">
        <title>The Genome of the Zebra Mussel, Dreissena polymorpha: A Resource for Invasive Species Research.</title>
        <authorList>
            <person name="McCartney M.A."/>
            <person name="Auch B."/>
            <person name="Kono T."/>
            <person name="Mallez S."/>
            <person name="Zhang Y."/>
            <person name="Obille A."/>
            <person name="Becker A."/>
            <person name="Abrahante J.E."/>
            <person name="Garbe J."/>
            <person name="Badalamenti J.P."/>
            <person name="Herman A."/>
            <person name="Mangelson H."/>
            <person name="Liachko I."/>
            <person name="Sullivan S."/>
            <person name="Sone E.D."/>
            <person name="Koren S."/>
            <person name="Silverstein K.A.T."/>
            <person name="Beckman K.B."/>
            <person name="Gohl D.M."/>
        </authorList>
    </citation>
    <scope>NUCLEOTIDE SEQUENCE</scope>
    <source>
        <strain evidence="1">Duluth1</strain>
        <tissue evidence="1">Whole animal</tissue>
    </source>
</reference>
<dbReference type="Proteomes" id="UP000828390">
    <property type="component" value="Unassembled WGS sequence"/>
</dbReference>
<sequence>MKVWDGVNMNCIIKRRKVDILPPFHQTQKHSSGQQYIEDHSIIGGAIQLKQ</sequence>
<reference evidence="1" key="2">
    <citation type="submission" date="2020-11" db="EMBL/GenBank/DDBJ databases">
        <authorList>
            <person name="McCartney M.A."/>
            <person name="Auch B."/>
            <person name="Kono T."/>
            <person name="Mallez S."/>
            <person name="Becker A."/>
            <person name="Gohl D.M."/>
            <person name="Silverstein K.A.T."/>
            <person name="Koren S."/>
            <person name="Bechman K.B."/>
            <person name="Herman A."/>
            <person name="Abrahante J.E."/>
            <person name="Garbe J."/>
        </authorList>
    </citation>
    <scope>NUCLEOTIDE SEQUENCE</scope>
    <source>
        <strain evidence="1">Duluth1</strain>
        <tissue evidence="1">Whole animal</tissue>
    </source>
</reference>